<gene>
    <name evidence="2" type="ORF">Q5Y73_19050</name>
</gene>
<dbReference type="Pfam" id="PF00583">
    <property type="entry name" value="Acetyltransf_1"/>
    <property type="match status" value="1"/>
</dbReference>
<comment type="caution">
    <text evidence="2">The sequence shown here is derived from an EMBL/GenBank/DDBJ whole genome shotgun (WGS) entry which is preliminary data.</text>
</comment>
<dbReference type="PANTHER" id="PTHR43415">
    <property type="entry name" value="SPERMIDINE N(1)-ACETYLTRANSFERASE"/>
    <property type="match status" value="1"/>
</dbReference>
<organism evidence="2 3">
    <name type="scientific">Chengkuizengella axinellae</name>
    <dbReference type="NCBI Taxonomy" id="3064388"/>
    <lineage>
        <taxon>Bacteria</taxon>
        <taxon>Bacillati</taxon>
        <taxon>Bacillota</taxon>
        <taxon>Bacilli</taxon>
        <taxon>Bacillales</taxon>
        <taxon>Paenibacillaceae</taxon>
        <taxon>Chengkuizengella</taxon>
    </lineage>
</organism>
<dbReference type="InterPro" id="IPR016181">
    <property type="entry name" value="Acyl_CoA_acyltransferase"/>
</dbReference>
<dbReference type="EMBL" id="JAVAMP010000012">
    <property type="protein sequence ID" value="MDP5276198.1"/>
    <property type="molecule type" value="Genomic_DNA"/>
</dbReference>
<dbReference type="SUPFAM" id="SSF55729">
    <property type="entry name" value="Acyl-CoA N-acyltransferases (Nat)"/>
    <property type="match status" value="1"/>
</dbReference>
<dbReference type="PANTHER" id="PTHR43415:SF3">
    <property type="entry name" value="GNAT-FAMILY ACETYLTRANSFERASE"/>
    <property type="match status" value="1"/>
</dbReference>
<dbReference type="Proteomes" id="UP001231941">
    <property type="component" value="Unassembled WGS sequence"/>
</dbReference>
<evidence type="ECO:0000259" key="1">
    <source>
        <dbReference type="PROSITE" id="PS51186"/>
    </source>
</evidence>
<name>A0ABT9J3R0_9BACL</name>
<evidence type="ECO:0000313" key="2">
    <source>
        <dbReference type="EMBL" id="MDP5276198.1"/>
    </source>
</evidence>
<dbReference type="Gene3D" id="3.40.630.30">
    <property type="match status" value="1"/>
</dbReference>
<dbReference type="RefSeq" id="WP_305993509.1">
    <property type="nucleotide sequence ID" value="NZ_JAVAMP010000012.1"/>
</dbReference>
<sequence length="169" mass="19101">MNIRLLESSDAKKYWDLRLEALKENPEAFAQSYDEAIKRENPIEGVAKNISSNGNFTFGAFKGEELVGVVTLLQETSIKLKHRANILGMYVSPQMRGLSIGEELLLIAIKKAKSIETLEKVNLTVVTTNVAAKNLYEKLGFKIFGLEEQALKVHDEYYDENYMVLILND</sequence>
<dbReference type="PROSITE" id="PS51186">
    <property type="entry name" value="GNAT"/>
    <property type="match status" value="1"/>
</dbReference>
<feature type="domain" description="N-acetyltransferase" evidence="1">
    <location>
        <begin position="1"/>
        <end position="168"/>
    </location>
</feature>
<dbReference type="CDD" id="cd04301">
    <property type="entry name" value="NAT_SF"/>
    <property type="match status" value="1"/>
</dbReference>
<evidence type="ECO:0000313" key="3">
    <source>
        <dbReference type="Proteomes" id="UP001231941"/>
    </source>
</evidence>
<dbReference type="InterPro" id="IPR000182">
    <property type="entry name" value="GNAT_dom"/>
</dbReference>
<keyword evidence="3" id="KW-1185">Reference proteome</keyword>
<accession>A0ABT9J3R0</accession>
<proteinExistence type="predicted"/>
<reference evidence="2 3" key="1">
    <citation type="submission" date="2023-08" db="EMBL/GenBank/DDBJ databases">
        <authorList>
            <person name="Park J.-S."/>
        </authorList>
    </citation>
    <scope>NUCLEOTIDE SEQUENCE [LARGE SCALE GENOMIC DNA]</scope>
    <source>
        <strain evidence="2 3">2205SS18-9</strain>
    </source>
</reference>
<protein>
    <submittedName>
        <fullName evidence="2">GNAT family N-acetyltransferase</fullName>
    </submittedName>
</protein>